<accession>A0A1F5XGI7</accession>
<dbReference type="Proteomes" id="UP000177346">
    <property type="component" value="Unassembled WGS sequence"/>
</dbReference>
<dbReference type="PANTHER" id="PTHR43861">
    <property type="entry name" value="TRANS-ACONITATE 2-METHYLTRANSFERASE-RELATED"/>
    <property type="match status" value="1"/>
</dbReference>
<dbReference type="InterPro" id="IPR029063">
    <property type="entry name" value="SAM-dependent_MTases_sf"/>
</dbReference>
<gene>
    <name evidence="1" type="ORF">A3B19_01240</name>
</gene>
<dbReference type="CDD" id="cd02440">
    <property type="entry name" value="AdoMet_MTases"/>
    <property type="match status" value="1"/>
</dbReference>
<dbReference type="Pfam" id="PF13489">
    <property type="entry name" value="Methyltransf_23"/>
    <property type="match status" value="1"/>
</dbReference>
<dbReference type="EMBL" id="MFIF01000009">
    <property type="protein sequence ID" value="OGF87038.1"/>
    <property type="molecule type" value="Genomic_DNA"/>
</dbReference>
<dbReference type="Gene3D" id="3.40.50.150">
    <property type="entry name" value="Vaccinia Virus protein VP39"/>
    <property type="match status" value="1"/>
</dbReference>
<organism evidence="1 2">
    <name type="scientific">Candidatus Giovannonibacteria bacterium RIFCSPLOWO2_01_FULL_46_32</name>
    <dbReference type="NCBI Taxonomy" id="1798353"/>
    <lineage>
        <taxon>Bacteria</taxon>
        <taxon>Candidatus Giovannoniibacteriota</taxon>
    </lineage>
</organism>
<dbReference type="AlphaFoldDB" id="A0A1F5XGI7"/>
<evidence type="ECO:0008006" key="3">
    <source>
        <dbReference type="Google" id="ProtNLM"/>
    </source>
</evidence>
<comment type="caution">
    <text evidence="1">The sequence shown here is derived from an EMBL/GenBank/DDBJ whole genome shotgun (WGS) entry which is preliminary data.</text>
</comment>
<sequence length="410" mass="46453">MILNKGKIKKTESETLKTFQEEIPSQYFSHKNKAAYRDYVRNAEFVYRELFKFPPQMFRGAELIDFGAGTGENTVYLASWGAKCTLVEMNPKAQSISKEVFKKYARNFDDHTFICSSIFDYSPESGKLYDIVHCRAVLSHTAAKEAAFQKIARMVKPGGFLIFGDPNKAGGFQNMLQRFAVYHFASTPDEMVKVCEFLFKEDIDRSEKFIPRTRRAIIFDRWVIQSQDDSSVAEVVGWMKSGGLRLYSSYPLFAVPLRGDSQHHQPKFDAASVSNLANLGALTELVWMLQTESDSKAFPKFMSGLNPLAAALANITSYVANFNKNTKLDAGRFQELSRALAKSSDALNFLQPLREKLLRALGEADEFVSLVYTSDLKKLRKFIEKTEVLFKGACGVRHADFIAYKPIENR</sequence>
<reference evidence="1 2" key="1">
    <citation type="journal article" date="2016" name="Nat. Commun.">
        <title>Thousands of microbial genomes shed light on interconnected biogeochemical processes in an aquifer system.</title>
        <authorList>
            <person name="Anantharaman K."/>
            <person name="Brown C.T."/>
            <person name="Hug L.A."/>
            <person name="Sharon I."/>
            <person name="Castelle C.J."/>
            <person name="Probst A.J."/>
            <person name="Thomas B.C."/>
            <person name="Singh A."/>
            <person name="Wilkins M.J."/>
            <person name="Karaoz U."/>
            <person name="Brodie E.L."/>
            <person name="Williams K.H."/>
            <person name="Hubbard S.S."/>
            <person name="Banfield J.F."/>
        </authorList>
    </citation>
    <scope>NUCLEOTIDE SEQUENCE [LARGE SCALE GENOMIC DNA]</scope>
</reference>
<protein>
    <recommendedName>
        <fullName evidence="3">Methyltransferase type 11 domain-containing protein</fullName>
    </recommendedName>
</protein>
<evidence type="ECO:0000313" key="1">
    <source>
        <dbReference type="EMBL" id="OGF87038.1"/>
    </source>
</evidence>
<proteinExistence type="predicted"/>
<dbReference type="SUPFAM" id="SSF53335">
    <property type="entry name" value="S-adenosyl-L-methionine-dependent methyltransferases"/>
    <property type="match status" value="1"/>
</dbReference>
<evidence type="ECO:0000313" key="2">
    <source>
        <dbReference type="Proteomes" id="UP000177346"/>
    </source>
</evidence>
<name>A0A1F5XGI7_9BACT</name>